<feature type="non-terminal residue" evidence="2">
    <location>
        <position position="176"/>
    </location>
</feature>
<evidence type="ECO:0000313" key="2">
    <source>
        <dbReference type="EMBL" id="GAG81293.1"/>
    </source>
</evidence>
<dbReference type="InterPro" id="IPR051531">
    <property type="entry name" value="N-acetyltransferase"/>
</dbReference>
<protein>
    <recommendedName>
        <fullName evidence="1">N-acetyltransferase domain-containing protein</fullName>
    </recommendedName>
</protein>
<gene>
    <name evidence="2" type="ORF">S01H4_35768</name>
</gene>
<dbReference type="PROSITE" id="PS51186">
    <property type="entry name" value="GNAT"/>
    <property type="match status" value="1"/>
</dbReference>
<dbReference type="PANTHER" id="PTHR43792">
    <property type="entry name" value="GNAT FAMILY, PUTATIVE (AFU_ORTHOLOGUE AFUA_3G00765)-RELATED-RELATED"/>
    <property type="match status" value="1"/>
</dbReference>
<dbReference type="GO" id="GO:0016747">
    <property type="term" value="F:acyltransferase activity, transferring groups other than amino-acyl groups"/>
    <property type="evidence" value="ECO:0007669"/>
    <property type="project" value="InterPro"/>
</dbReference>
<dbReference type="InterPro" id="IPR016181">
    <property type="entry name" value="Acyl_CoA_acyltransferase"/>
</dbReference>
<comment type="caution">
    <text evidence="2">The sequence shown here is derived from an EMBL/GenBank/DDBJ whole genome shotgun (WGS) entry which is preliminary data.</text>
</comment>
<accession>X1BAX6</accession>
<organism evidence="2">
    <name type="scientific">marine sediment metagenome</name>
    <dbReference type="NCBI Taxonomy" id="412755"/>
    <lineage>
        <taxon>unclassified sequences</taxon>
        <taxon>metagenomes</taxon>
        <taxon>ecological metagenomes</taxon>
    </lineage>
</organism>
<name>X1BAX6_9ZZZZ</name>
<dbReference type="Pfam" id="PF13302">
    <property type="entry name" value="Acetyltransf_3"/>
    <property type="match status" value="1"/>
</dbReference>
<dbReference type="SUPFAM" id="SSF55729">
    <property type="entry name" value="Acyl-CoA N-acyltransferases (Nat)"/>
    <property type="match status" value="1"/>
</dbReference>
<proteinExistence type="predicted"/>
<dbReference type="InterPro" id="IPR000182">
    <property type="entry name" value="GNAT_dom"/>
</dbReference>
<evidence type="ECO:0000259" key="1">
    <source>
        <dbReference type="PROSITE" id="PS51186"/>
    </source>
</evidence>
<sequence length="176" mass="20346">MISMKIPLKKKDLKKTKSYKNNNHIGITAMKEMETERLIIRNFRSDDEEELYQAVQTYKTTEYAQMEERDTGNKWPDERYQYKGIVSWFSKGDDFLAVILKSRTQLIGFINKSKINNGIYNFGYVFHSAYSGKGYAYEAGKAVINHIFENCSADAIKTGTPEENIPSQKLLVRLGF</sequence>
<dbReference type="Gene3D" id="3.40.630.30">
    <property type="match status" value="1"/>
</dbReference>
<reference evidence="2" key="1">
    <citation type="journal article" date="2014" name="Front. Microbiol.">
        <title>High frequency of phylogenetically diverse reductive dehalogenase-homologous genes in deep subseafloor sedimentary metagenomes.</title>
        <authorList>
            <person name="Kawai M."/>
            <person name="Futagami T."/>
            <person name="Toyoda A."/>
            <person name="Takaki Y."/>
            <person name="Nishi S."/>
            <person name="Hori S."/>
            <person name="Arai W."/>
            <person name="Tsubouchi T."/>
            <person name="Morono Y."/>
            <person name="Uchiyama I."/>
            <person name="Ito T."/>
            <person name="Fujiyama A."/>
            <person name="Inagaki F."/>
            <person name="Takami H."/>
        </authorList>
    </citation>
    <scope>NUCLEOTIDE SEQUENCE</scope>
    <source>
        <strain evidence="2">Expedition CK06-06</strain>
    </source>
</reference>
<feature type="domain" description="N-acetyltransferase" evidence="1">
    <location>
        <begin position="38"/>
        <end position="176"/>
    </location>
</feature>
<dbReference type="PANTHER" id="PTHR43792:SF1">
    <property type="entry name" value="N-ACETYLTRANSFERASE DOMAIN-CONTAINING PROTEIN"/>
    <property type="match status" value="1"/>
</dbReference>
<dbReference type="AlphaFoldDB" id="X1BAX6"/>
<dbReference type="EMBL" id="BART01019051">
    <property type="protein sequence ID" value="GAG81293.1"/>
    <property type="molecule type" value="Genomic_DNA"/>
</dbReference>